<dbReference type="Pfam" id="PF13426">
    <property type="entry name" value="PAS_9"/>
    <property type="match status" value="1"/>
</dbReference>
<dbReference type="SUPFAM" id="SSF55785">
    <property type="entry name" value="PYP-like sensor domain (PAS domain)"/>
    <property type="match status" value="1"/>
</dbReference>
<dbReference type="EMBL" id="BATJ01000001">
    <property type="protein sequence ID" value="GAD65354.1"/>
    <property type="molecule type" value="Genomic_DNA"/>
</dbReference>
<protein>
    <recommendedName>
        <fullName evidence="5">Signaling protein</fullName>
    </recommendedName>
</protein>
<accession>U3B688</accession>
<dbReference type="PROSITE" id="PS50883">
    <property type="entry name" value="EAL"/>
    <property type="match status" value="1"/>
</dbReference>
<dbReference type="CDD" id="cd01948">
    <property type="entry name" value="EAL"/>
    <property type="match status" value="1"/>
</dbReference>
<proteinExistence type="predicted"/>
<dbReference type="Gene3D" id="3.30.450.20">
    <property type="entry name" value="PAS domain"/>
    <property type="match status" value="1"/>
</dbReference>
<dbReference type="InterPro" id="IPR050706">
    <property type="entry name" value="Cyclic-di-GMP_PDE-like"/>
</dbReference>
<reference evidence="3 4" key="1">
    <citation type="submission" date="2013-09" db="EMBL/GenBank/DDBJ databases">
        <title>Whole genome shotgun sequence of Vibrio proteolyticus NBRC 13287.</title>
        <authorList>
            <person name="Isaki S."/>
            <person name="Hosoyama A."/>
            <person name="Numata M."/>
            <person name="Hashimoto M."/>
            <person name="Hosoyama Y."/>
            <person name="Tsuchikane K."/>
            <person name="Noguchi M."/>
            <person name="Hirakata S."/>
            <person name="Ichikawa N."/>
            <person name="Ohji S."/>
            <person name="Yamazoe A."/>
            <person name="Fujita N."/>
        </authorList>
    </citation>
    <scope>NUCLEOTIDE SEQUENCE [LARGE SCALE GENOMIC DNA]</scope>
    <source>
        <strain evidence="3 4">NBRC 13287</strain>
    </source>
</reference>
<dbReference type="CDD" id="cd00130">
    <property type="entry name" value="PAS"/>
    <property type="match status" value="1"/>
</dbReference>
<feature type="domain" description="PAS" evidence="1">
    <location>
        <begin position="114"/>
        <end position="184"/>
    </location>
</feature>
<dbReference type="Pfam" id="PF00563">
    <property type="entry name" value="EAL"/>
    <property type="match status" value="1"/>
</dbReference>
<feature type="domain" description="EAL" evidence="2">
    <location>
        <begin position="401"/>
        <end position="655"/>
    </location>
</feature>
<dbReference type="InterPro" id="IPR000014">
    <property type="entry name" value="PAS"/>
</dbReference>
<dbReference type="PANTHER" id="PTHR33121:SF79">
    <property type="entry name" value="CYCLIC DI-GMP PHOSPHODIESTERASE PDED-RELATED"/>
    <property type="match status" value="1"/>
</dbReference>
<evidence type="ECO:0000259" key="2">
    <source>
        <dbReference type="PROSITE" id="PS50883"/>
    </source>
</evidence>
<dbReference type="Gene3D" id="3.20.20.450">
    <property type="entry name" value="EAL domain"/>
    <property type="match status" value="1"/>
</dbReference>
<evidence type="ECO:0000313" key="4">
    <source>
        <dbReference type="Proteomes" id="UP000016570"/>
    </source>
</evidence>
<dbReference type="SUPFAM" id="SSF141868">
    <property type="entry name" value="EAL domain-like"/>
    <property type="match status" value="1"/>
</dbReference>
<dbReference type="RefSeq" id="WP_021703346.1">
    <property type="nucleotide sequence ID" value="NZ_BATJ01000001.1"/>
</dbReference>
<dbReference type="SMART" id="SM00091">
    <property type="entry name" value="PAS"/>
    <property type="match status" value="1"/>
</dbReference>
<dbReference type="InterPro" id="IPR035965">
    <property type="entry name" value="PAS-like_dom_sf"/>
</dbReference>
<keyword evidence="4" id="KW-1185">Reference proteome</keyword>
<dbReference type="InterPro" id="IPR001633">
    <property type="entry name" value="EAL_dom"/>
</dbReference>
<dbReference type="Proteomes" id="UP000016570">
    <property type="component" value="Unassembled WGS sequence"/>
</dbReference>
<organism evidence="3 4">
    <name type="scientific">Vibrio proteolyticus NBRC 13287</name>
    <dbReference type="NCBI Taxonomy" id="1219065"/>
    <lineage>
        <taxon>Bacteria</taxon>
        <taxon>Pseudomonadati</taxon>
        <taxon>Pseudomonadota</taxon>
        <taxon>Gammaproteobacteria</taxon>
        <taxon>Vibrionales</taxon>
        <taxon>Vibrionaceae</taxon>
        <taxon>Vibrio</taxon>
    </lineage>
</organism>
<name>U3B688_VIBPR</name>
<comment type="caution">
    <text evidence="3">The sequence shown here is derived from an EMBL/GenBank/DDBJ whole genome shotgun (WGS) entry which is preliminary data.</text>
</comment>
<dbReference type="AlphaFoldDB" id="U3B688"/>
<evidence type="ECO:0000313" key="3">
    <source>
        <dbReference type="EMBL" id="GAD65354.1"/>
    </source>
</evidence>
<sequence length="662" mass="75636">MAQMGQYPNSTQALWSVDLESKQVLVHDALHERTLIKSGALRDVLKPMSKRTRRSFYDFLKICIAQDKMYVTSILYSTKGLLSKVIRVSGSKVADDVISGNLEVISELPKMMHTYRSIDSILDDDRKSVVIVDEDFDVLFVNQTFLNCFGLSASQCIGKPLTDSSSGMANEVFLQRLKAALKHSDRWVGRIENQTRQGEFMMQELDVKRVSMSSIHSVLIVRFFNLEGIHNELGNVEPDFTMQDIAIPDEHEFRRLASEYVLDNQYYVCLCIRPDFSQMSREMMSSRLAIGLKNIPQDLLLGYAPGGVFYLLFDVHLNNLKEASGLSRSIRTFKRALKRCIDDSVYRDVRNGHFGVDIFGLDETPIEKIISHAEKAMVTHDRRVTNVNFYDEQLYRRAIYVRNLEQTVIEAIRARSLKVHYQPIVNLKTGRIDKVEALCRFEEMKGDYSIQELIRTAEELGLVHTLDKIITEKAVKEFSEFYLKSTEPIELSVNCSLADQEHGLNYLADLHRLIELKREKGMPVTIEITESAYFDGSLGNSELINTIRRSGIHIAVDDFGTGSSSFAYFNDFSFDVLKIDRKFISELHLIKQKFYAVKMLTELSHALGIKVVAEGVESKEELDLLRTIDVDYVQGFYFCRPVGKESLIAVNDVNELLIHRAD</sequence>
<dbReference type="InterPro" id="IPR035919">
    <property type="entry name" value="EAL_sf"/>
</dbReference>
<gene>
    <name evidence="3" type="ORF">VPR01S_01_01270</name>
</gene>
<evidence type="ECO:0000259" key="1">
    <source>
        <dbReference type="PROSITE" id="PS50112"/>
    </source>
</evidence>
<dbReference type="eggNOG" id="COG2200">
    <property type="taxonomic scope" value="Bacteria"/>
</dbReference>
<dbReference type="SMART" id="SM00052">
    <property type="entry name" value="EAL"/>
    <property type="match status" value="1"/>
</dbReference>
<evidence type="ECO:0008006" key="5">
    <source>
        <dbReference type="Google" id="ProtNLM"/>
    </source>
</evidence>
<dbReference type="STRING" id="1219065.VPR01S_01_01270"/>
<dbReference type="PROSITE" id="PS50112">
    <property type="entry name" value="PAS"/>
    <property type="match status" value="1"/>
</dbReference>
<dbReference type="NCBIfam" id="TIGR00229">
    <property type="entry name" value="sensory_box"/>
    <property type="match status" value="1"/>
</dbReference>
<dbReference type="GO" id="GO:0071111">
    <property type="term" value="F:cyclic-guanylate-specific phosphodiesterase activity"/>
    <property type="evidence" value="ECO:0007669"/>
    <property type="project" value="InterPro"/>
</dbReference>
<dbReference type="PANTHER" id="PTHR33121">
    <property type="entry name" value="CYCLIC DI-GMP PHOSPHODIESTERASE PDEF"/>
    <property type="match status" value="1"/>
</dbReference>